<comment type="caution">
    <text evidence="1">The sequence shown here is derived from an EMBL/GenBank/DDBJ whole genome shotgun (WGS) entry which is preliminary data.</text>
</comment>
<dbReference type="InterPro" id="IPR021508">
    <property type="entry name" value="Gp17-like"/>
</dbReference>
<dbReference type="AlphaFoldDB" id="A0A2N5XRA4"/>
<dbReference type="RefSeq" id="WP_101534247.1">
    <property type="nucleotide sequence ID" value="NZ_PKUQ01000022.1"/>
</dbReference>
<proteinExistence type="predicted"/>
<accession>A0A2N5XRA4</accession>
<dbReference type="EMBL" id="PKUQ01000022">
    <property type="protein sequence ID" value="PLW76958.1"/>
    <property type="molecule type" value="Genomic_DNA"/>
</dbReference>
<name>A0A2N5XRA4_9HYPH</name>
<keyword evidence="2" id="KW-1185">Reference proteome</keyword>
<dbReference type="Pfam" id="PF11367">
    <property type="entry name" value="Tail_completion_gp17"/>
    <property type="match status" value="1"/>
</dbReference>
<dbReference type="Proteomes" id="UP000234881">
    <property type="component" value="Unassembled WGS sequence"/>
</dbReference>
<reference evidence="1 2" key="1">
    <citation type="submission" date="2018-01" db="EMBL/GenBank/DDBJ databases">
        <title>The draft genome sequence of Cohaesibacter sp. H1304.</title>
        <authorList>
            <person name="Wang N.-N."/>
            <person name="Du Z.-J."/>
        </authorList>
    </citation>
    <scope>NUCLEOTIDE SEQUENCE [LARGE SCALE GENOMIC DNA]</scope>
    <source>
        <strain evidence="1 2">H1304</strain>
    </source>
</reference>
<sequence length="137" mass="15670">MMLASRSLEQAIFNALKADNTLIEFLGGVRIYDEPRRDSVFPYLTVTTSYTRDWSTGSEAGDEHRLMITVWAGSNDRMLQQEILACLRASLTDPALSLTDHHLVNLQIERCEIRPDRKNRLLQGVMQIRAVTEEYAQ</sequence>
<evidence type="ECO:0000313" key="1">
    <source>
        <dbReference type="EMBL" id="PLW76958.1"/>
    </source>
</evidence>
<gene>
    <name evidence="1" type="ORF">C0081_13005</name>
</gene>
<dbReference type="Gene3D" id="3.30.2000.30">
    <property type="match status" value="1"/>
</dbReference>
<dbReference type="OrthoDB" id="7630456at2"/>
<protein>
    <submittedName>
        <fullName evidence="1">DUF3168 domain-containing protein</fullName>
    </submittedName>
</protein>
<organism evidence="1 2">
    <name type="scientific">Cohaesibacter celericrescens</name>
    <dbReference type="NCBI Taxonomy" id="2067669"/>
    <lineage>
        <taxon>Bacteria</taxon>
        <taxon>Pseudomonadati</taxon>
        <taxon>Pseudomonadota</taxon>
        <taxon>Alphaproteobacteria</taxon>
        <taxon>Hyphomicrobiales</taxon>
        <taxon>Cohaesibacteraceae</taxon>
    </lineage>
</organism>
<evidence type="ECO:0000313" key="2">
    <source>
        <dbReference type="Proteomes" id="UP000234881"/>
    </source>
</evidence>
<dbReference type="InterPro" id="IPR053745">
    <property type="entry name" value="Viral_Tail_Comp_sf"/>
</dbReference>